<protein>
    <submittedName>
        <fullName evidence="1">Zinc dependent phospholipase C family protein</fullName>
    </submittedName>
</protein>
<keyword evidence="2" id="KW-1185">Reference proteome</keyword>
<dbReference type="AlphaFoldDB" id="A0A0C1R9U7"/>
<evidence type="ECO:0000313" key="1">
    <source>
        <dbReference type="EMBL" id="KIE47221.1"/>
    </source>
</evidence>
<reference evidence="1 2" key="1">
    <citation type="journal article" date="2015" name="Infect. Genet. Evol.">
        <title>Genomic sequences of six botulinum neurotoxin-producing strains representing three clostridial species illustrate the mobility and diversity of botulinum neurotoxin genes.</title>
        <authorList>
            <person name="Smith T.J."/>
            <person name="Hill K.K."/>
            <person name="Xie G."/>
            <person name="Foley B.T."/>
            <person name="Williamson C.H."/>
            <person name="Foster J.T."/>
            <person name="Johnson S.L."/>
            <person name="Chertkov O."/>
            <person name="Teshima H."/>
            <person name="Gibbons H.S."/>
            <person name="Johnsky L.A."/>
            <person name="Karavis M.A."/>
            <person name="Smith L.A."/>
        </authorList>
    </citation>
    <scope>NUCLEOTIDE SEQUENCE [LARGE SCALE GENOMIC DNA]</scope>
    <source>
        <strain evidence="1 2">CDC 2741</strain>
    </source>
</reference>
<evidence type="ECO:0000313" key="2">
    <source>
        <dbReference type="Proteomes" id="UP000031366"/>
    </source>
</evidence>
<comment type="caution">
    <text evidence="1">The sequence shown here is derived from an EMBL/GenBank/DDBJ whole genome shotgun (WGS) entry which is preliminary data.</text>
</comment>
<dbReference type="OrthoDB" id="9776971at2"/>
<dbReference type="RefSeq" id="WP_039632282.1">
    <property type="nucleotide sequence ID" value="NZ_AYSO01000015.1"/>
</dbReference>
<name>A0A0C1R9U7_9CLOT</name>
<dbReference type="EMBL" id="AYSO01000015">
    <property type="protein sequence ID" value="KIE47221.1"/>
    <property type="molecule type" value="Genomic_DNA"/>
</dbReference>
<dbReference type="Proteomes" id="UP000031366">
    <property type="component" value="Unassembled WGS sequence"/>
</dbReference>
<gene>
    <name evidence="1" type="ORF">U732_1352</name>
</gene>
<accession>A0A0C1R9U7</accession>
<sequence length="232" mass="26857">MAGIITHLAIANKIVNELPYGIITNKGMFYIGSIAPDLIRMREGFIRADKKHSHMRDNIADVDFNKKENITIFHNRVISFINNNISKENNIIDLYRGYVVHLLSDEMFLITVRPSFVAKMKTLGIEPTDILFRDKILYDLDSHDFKLVKDNSEMKDIFNLLKNVEPHCINGYITDKEITLGINWVLEKNLNQKHKASEPIYISYEEILTYIDETAHNIISRLSDGVIFPKIF</sequence>
<proteinExistence type="predicted"/>
<organism evidence="1 2">
    <name type="scientific">Clostridium argentinense CDC 2741</name>
    <dbReference type="NCBI Taxonomy" id="1418104"/>
    <lineage>
        <taxon>Bacteria</taxon>
        <taxon>Bacillati</taxon>
        <taxon>Bacillota</taxon>
        <taxon>Clostridia</taxon>
        <taxon>Eubacteriales</taxon>
        <taxon>Clostridiaceae</taxon>
        <taxon>Clostridium</taxon>
    </lineage>
</organism>